<evidence type="ECO:0000313" key="2">
    <source>
        <dbReference type="Proteomes" id="UP000183487"/>
    </source>
</evidence>
<evidence type="ECO:0000313" key="1">
    <source>
        <dbReference type="EMBL" id="SDR50724.1"/>
    </source>
</evidence>
<organism evidence="1 2">
    <name type="scientific">Paraburkholderia fungorum</name>
    <dbReference type="NCBI Taxonomy" id="134537"/>
    <lineage>
        <taxon>Bacteria</taxon>
        <taxon>Pseudomonadati</taxon>
        <taxon>Pseudomonadota</taxon>
        <taxon>Betaproteobacteria</taxon>
        <taxon>Burkholderiales</taxon>
        <taxon>Burkholderiaceae</taxon>
        <taxon>Paraburkholderia</taxon>
    </lineage>
</organism>
<keyword evidence="2" id="KW-1185">Reference proteome</keyword>
<gene>
    <name evidence="1" type="ORF">SAMN05443245_6738</name>
</gene>
<protein>
    <submittedName>
        <fullName evidence="1">Uncharacterized protein</fullName>
    </submittedName>
</protein>
<accession>A0A1H1JL65</accession>
<name>A0A1H1JL65_9BURK</name>
<dbReference type="RefSeq" id="WP_143026440.1">
    <property type="nucleotide sequence ID" value="NZ_FNKP01000003.1"/>
</dbReference>
<dbReference type="AlphaFoldDB" id="A0A1H1JL65"/>
<dbReference type="EMBL" id="FNKP01000003">
    <property type="protein sequence ID" value="SDR50724.1"/>
    <property type="molecule type" value="Genomic_DNA"/>
</dbReference>
<proteinExistence type="predicted"/>
<sequence>MQTENALVNTLRANNFFFSVLLRKKAEAELLLSCKVLLRSLDSISSLFARKGHRRFGLSLFAQEEHEIGQRVLFVEAGPLRTKTILRASSTASHPYLARWIHAVTNAASLPQIHSPIPLARI</sequence>
<dbReference type="Proteomes" id="UP000183487">
    <property type="component" value="Unassembled WGS sequence"/>
</dbReference>
<reference evidence="2" key="1">
    <citation type="submission" date="2016-10" db="EMBL/GenBank/DDBJ databases">
        <authorList>
            <person name="Varghese N."/>
        </authorList>
    </citation>
    <scope>NUCLEOTIDE SEQUENCE [LARGE SCALE GENOMIC DNA]</scope>
    <source>
        <strain evidence="2">GAS106B</strain>
    </source>
</reference>